<dbReference type="InterPro" id="IPR039500">
    <property type="entry name" value="EVA1_dom"/>
</dbReference>
<evidence type="ECO:0000256" key="5">
    <source>
        <dbReference type="ARBA" id="ARBA00022734"/>
    </source>
</evidence>
<evidence type="ECO:0000256" key="8">
    <source>
        <dbReference type="ARBA" id="ARBA00023136"/>
    </source>
</evidence>
<evidence type="ECO:0000256" key="1">
    <source>
        <dbReference type="ARBA" id="ARBA00004167"/>
    </source>
</evidence>
<sequence>MLAWRLLCLHLWLVTCAREAWTAPDFSAYLHRILRNHTAHACDGETLTISCPSKTSVAVLSAFYGRHVPSENLCPARNANITEEDTDCMSPVAVQKVADECQERRTCHIPVINHVFGLDPCPGTSKYLIVSYKCRPENHRSKLVCENERLRLACRNDTVLAIYSATFGHQLHGSPRCPQEPTGAPDIECLSPSALRRVSRRCHGRTNCSLVADTQGFGDPCFPGVRKQLRVSFTCVPKYLLEDVGRGSTDPFSIADYTHGGWYTGPGVSRSQSMVLLTNSLEIFAHIYGVPEKVALYFVSGICSGLVFLLCLFGLKSTVTRDIKGLFSDLRDELKATQEPHPELTEDDDDTASESSFYRLTRSYRMADVFPPDLMVGVEGREQEEDEEPLKELPSSHIWPHRDSSPYAVHKLKSSSA</sequence>
<dbReference type="GO" id="GO:0030246">
    <property type="term" value="F:carbohydrate binding"/>
    <property type="evidence" value="ECO:0007669"/>
    <property type="project" value="UniProtKB-KW"/>
</dbReference>
<comment type="subcellular location">
    <subcellularLocation>
        <location evidence="1">Membrane</location>
        <topology evidence="1">Single-pass membrane protein</topology>
    </subcellularLocation>
</comment>
<dbReference type="CDD" id="cd22828">
    <property type="entry name" value="Gal_Rha_Lectin_EVA1_EVA1C_rpt1"/>
    <property type="match status" value="1"/>
</dbReference>
<reference evidence="13" key="2">
    <citation type="submission" date="2025-08" db="UniProtKB">
        <authorList>
            <consortium name="Ensembl"/>
        </authorList>
    </citation>
    <scope>IDENTIFICATION</scope>
</reference>
<evidence type="ECO:0000256" key="6">
    <source>
        <dbReference type="ARBA" id="ARBA00022737"/>
    </source>
</evidence>
<comment type="similarity">
    <text evidence="2">Belongs to the EVA1 family.</text>
</comment>
<organism evidence="13 14">
    <name type="scientific">Scleropages formosus</name>
    <name type="common">Asian bonytongue</name>
    <name type="synonym">Osteoglossum formosum</name>
    <dbReference type="NCBI Taxonomy" id="113540"/>
    <lineage>
        <taxon>Eukaryota</taxon>
        <taxon>Metazoa</taxon>
        <taxon>Chordata</taxon>
        <taxon>Craniata</taxon>
        <taxon>Vertebrata</taxon>
        <taxon>Euteleostomi</taxon>
        <taxon>Actinopterygii</taxon>
        <taxon>Neopterygii</taxon>
        <taxon>Teleostei</taxon>
        <taxon>Osteoglossocephala</taxon>
        <taxon>Osteoglossomorpha</taxon>
        <taxon>Osteoglossiformes</taxon>
        <taxon>Osteoglossidae</taxon>
        <taxon>Scleropages</taxon>
    </lineage>
</organism>
<dbReference type="GO" id="GO:0016020">
    <property type="term" value="C:membrane"/>
    <property type="evidence" value="ECO:0007669"/>
    <property type="project" value="UniProtKB-SubCell"/>
</dbReference>
<keyword evidence="3" id="KW-0348">Hemagglutinin</keyword>
<feature type="domain" description="SUEL-type lectin" evidence="12">
    <location>
        <begin position="144"/>
        <end position="236"/>
    </location>
</feature>
<keyword evidence="6" id="KW-0677">Repeat</keyword>
<feature type="chain" id="PRO_5034085873" evidence="11">
    <location>
        <begin position="23"/>
        <end position="417"/>
    </location>
</feature>
<dbReference type="Ensembl" id="ENSSFOT00015009155.2">
    <property type="protein sequence ID" value="ENSSFOP00015009030.2"/>
    <property type="gene ID" value="ENSSFOG00015005852.2"/>
</dbReference>
<dbReference type="OrthoDB" id="5970528at2759"/>
<dbReference type="FunFam" id="2.60.120.740:FF:000003">
    <property type="entry name" value="Protein eva-1 homolog C"/>
    <property type="match status" value="1"/>
</dbReference>
<dbReference type="Pfam" id="PF14851">
    <property type="entry name" value="FAM176"/>
    <property type="match status" value="1"/>
</dbReference>
<dbReference type="InterPro" id="IPR000922">
    <property type="entry name" value="Lectin_gal-bd_dom"/>
</dbReference>
<accession>A0A8C9RC05</accession>
<evidence type="ECO:0000256" key="3">
    <source>
        <dbReference type="ARBA" id="ARBA00022546"/>
    </source>
</evidence>
<evidence type="ECO:0000313" key="13">
    <source>
        <dbReference type="Ensembl" id="ENSSFOP00015009030.2"/>
    </source>
</evidence>
<evidence type="ECO:0000256" key="10">
    <source>
        <dbReference type="SAM" id="Phobius"/>
    </source>
</evidence>
<dbReference type="CDD" id="cd22829">
    <property type="entry name" value="Gal_Rha_Lectin_EVA1_EVA1C_rpt2"/>
    <property type="match status" value="1"/>
</dbReference>
<feature type="signal peptide" evidence="11">
    <location>
        <begin position="1"/>
        <end position="22"/>
    </location>
</feature>
<keyword evidence="7 10" id="KW-1133">Transmembrane helix</keyword>
<keyword evidence="4 10" id="KW-0812">Transmembrane</keyword>
<keyword evidence="11" id="KW-0732">Signal</keyword>
<evidence type="ECO:0000256" key="4">
    <source>
        <dbReference type="ARBA" id="ARBA00022692"/>
    </source>
</evidence>
<name>A0A8C9RC05_SCLFO</name>
<evidence type="ECO:0000256" key="2">
    <source>
        <dbReference type="ARBA" id="ARBA00006023"/>
    </source>
</evidence>
<dbReference type="Pfam" id="PF02140">
    <property type="entry name" value="SUEL_Lectin"/>
    <property type="match status" value="2"/>
</dbReference>
<reference evidence="13" key="3">
    <citation type="submission" date="2025-09" db="UniProtKB">
        <authorList>
            <consortium name="Ensembl"/>
        </authorList>
    </citation>
    <scope>IDENTIFICATION</scope>
</reference>
<dbReference type="Proteomes" id="UP000694397">
    <property type="component" value="Chromosome 13"/>
</dbReference>
<evidence type="ECO:0000256" key="9">
    <source>
        <dbReference type="SAM" id="MobiDB-lite"/>
    </source>
</evidence>
<gene>
    <name evidence="13" type="primary">si:ch73-335m24.2</name>
</gene>
<dbReference type="GeneTree" id="ENSGT00940000163305"/>
<dbReference type="AlphaFoldDB" id="A0A8C9RC05"/>
<keyword evidence="8 10" id="KW-0472">Membrane</keyword>
<dbReference type="InterPro" id="IPR043159">
    <property type="entry name" value="Lectin_gal-bd_sf"/>
</dbReference>
<evidence type="ECO:0000256" key="11">
    <source>
        <dbReference type="SAM" id="SignalP"/>
    </source>
</evidence>
<reference evidence="13 14" key="1">
    <citation type="submission" date="2019-04" db="EMBL/GenBank/DDBJ databases">
        <authorList>
            <consortium name="Wellcome Sanger Institute Data Sharing"/>
        </authorList>
    </citation>
    <scope>NUCLEOTIDE SEQUENCE [LARGE SCALE GENOMIC DNA]</scope>
</reference>
<evidence type="ECO:0000256" key="7">
    <source>
        <dbReference type="ARBA" id="ARBA00022989"/>
    </source>
</evidence>
<dbReference type="PANTHER" id="PTHR46780">
    <property type="entry name" value="PROTEIN EVA-1"/>
    <property type="match status" value="1"/>
</dbReference>
<protein>
    <submittedName>
        <fullName evidence="13">Si:ch73-335m24.2</fullName>
    </submittedName>
</protein>
<feature type="transmembrane region" description="Helical" evidence="10">
    <location>
        <begin position="294"/>
        <end position="315"/>
    </location>
</feature>
<keyword evidence="5" id="KW-0430">Lectin</keyword>
<evidence type="ECO:0000259" key="12">
    <source>
        <dbReference type="PROSITE" id="PS50228"/>
    </source>
</evidence>
<proteinExistence type="inferred from homology"/>
<keyword evidence="14" id="KW-1185">Reference proteome</keyword>
<dbReference type="Gene3D" id="2.60.120.740">
    <property type="match status" value="2"/>
</dbReference>
<feature type="region of interest" description="Disordered" evidence="9">
    <location>
        <begin position="376"/>
        <end position="417"/>
    </location>
</feature>
<dbReference type="PROSITE" id="PS50228">
    <property type="entry name" value="SUEL_LECTIN"/>
    <property type="match status" value="2"/>
</dbReference>
<evidence type="ECO:0000313" key="14">
    <source>
        <dbReference type="Proteomes" id="UP000694397"/>
    </source>
</evidence>
<feature type="domain" description="SUEL-type lectin" evidence="12">
    <location>
        <begin position="41"/>
        <end position="135"/>
    </location>
</feature>